<proteinExistence type="predicted"/>
<dbReference type="Proteomes" id="UP001060085">
    <property type="component" value="Linkage Group LG04"/>
</dbReference>
<reference evidence="2" key="1">
    <citation type="journal article" date="2023" name="Nat. Plants">
        <title>Single-cell RNA sequencing provides a high-resolution roadmap for understanding the multicellular compartmentation of specialized metabolism.</title>
        <authorList>
            <person name="Sun S."/>
            <person name="Shen X."/>
            <person name="Li Y."/>
            <person name="Li Y."/>
            <person name="Wang S."/>
            <person name="Li R."/>
            <person name="Zhang H."/>
            <person name="Shen G."/>
            <person name="Guo B."/>
            <person name="Wei J."/>
            <person name="Xu J."/>
            <person name="St-Pierre B."/>
            <person name="Chen S."/>
            <person name="Sun C."/>
        </authorList>
    </citation>
    <scope>NUCLEOTIDE SEQUENCE [LARGE SCALE GENOMIC DNA]</scope>
</reference>
<name>A0ACC0BAJ9_CATRO</name>
<sequence length="336" mass="38002">MGRKGYSKSRRFSAFFKVFLPRRDERTSSDRNFTTCSLSPLSIISCWFSLRKLANHKGQQNVFGRHFEEDDAKHGKINEDCMHGGSSSSTAVESGHEREVSFNMGVGFGIIYVMAASKCELNKMVGLCNEMETLVQDFKMQFHNQQKDTDSAGPSSESNMPNISTSTTTTTTKVDQGDTFSCDQNSNNNINTTTGNTKLDELEAELEVELEHLQVQLDTQVMMDCQCTEILIEDSAPEESISTLSFGQVYEAADHDNNAMMENDNGVCPLELERRLHELLEMRQEERIKALESALQCAMEKLHENQRELSWWKDTARLSKKNTAPLFNFPIGDIIF</sequence>
<protein>
    <submittedName>
        <fullName evidence="1">Uncharacterized protein</fullName>
    </submittedName>
</protein>
<organism evidence="1 2">
    <name type="scientific">Catharanthus roseus</name>
    <name type="common">Madagascar periwinkle</name>
    <name type="synonym">Vinca rosea</name>
    <dbReference type="NCBI Taxonomy" id="4058"/>
    <lineage>
        <taxon>Eukaryota</taxon>
        <taxon>Viridiplantae</taxon>
        <taxon>Streptophyta</taxon>
        <taxon>Embryophyta</taxon>
        <taxon>Tracheophyta</taxon>
        <taxon>Spermatophyta</taxon>
        <taxon>Magnoliopsida</taxon>
        <taxon>eudicotyledons</taxon>
        <taxon>Gunneridae</taxon>
        <taxon>Pentapetalae</taxon>
        <taxon>asterids</taxon>
        <taxon>lamiids</taxon>
        <taxon>Gentianales</taxon>
        <taxon>Apocynaceae</taxon>
        <taxon>Rauvolfioideae</taxon>
        <taxon>Vinceae</taxon>
        <taxon>Catharanthinae</taxon>
        <taxon>Catharanthus</taxon>
    </lineage>
</organism>
<evidence type="ECO:0000313" key="1">
    <source>
        <dbReference type="EMBL" id="KAI5669563.1"/>
    </source>
</evidence>
<keyword evidence="2" id="KW-1185">Reference proteome</keyword>
<evidence type="ECO:0000313" key="2">
    <source>
        <dbReference type="Proteomes" id="UP001060085"/>
    </source>
</evidence>
<dbReference type="EMBL" id="CM044704">
    <property type="protein sequence ID" value="KAI5669563.1"/>
    <property type="molecule type" value="Genomic_DNA"/>
</dbReference>
<gene>
    <name evidence="1" type="ORF">M9H77_19416</name>
</gene>
<accession>A0ACC0BAJ9</accession>
<comment type="caution">
    <text evidence="1">The sequence shown here is derived from an EMBL/GenBank/DDBJ whole genome shotgun (WGS) entry which is preliminary data.</text>
</comment>